<gene>
    <name evidence="2" type="ORF">E5139_10525</name>
</gene>
<organism evidence="2 3">
    <name type="scientific">Halomicrobium mukohataei</name>
    <dbReference type="NCBI Taxonomy" id="57705"/>
    <lineage>
        <taxon>Archaea</taxon>
        <taxon>Methanobacteriati</taxon>
        <taxon>Methanobacteriota</taxon>
        <taxon>Stenosarchaea group</taxon>
        <taxon>Halobacteria</taxon>
        <taxon>Halobacteriales</taxon>
        <taxon>Haloarculaceae</taxon>
        <taxon>Halomicrobium</taxon>
    </lineage>
</organism>
<reference evidence="2 3" key="1">
    <citation type="submission" date="2019-04" db="EMBL/GenBank/DDBJ databases">
        <title>Complete genome sequence of Arthrobacter sp. ZXY-2 associated with effective atrazine degradation and salt adaptation.</title>
        <authorList>
            <person name="Zhao X."/>
        </authorList>
    </citation>
    <scope>NUCLEOTIDE SEQUENCE [LARGE SCALE GENOMIC DNA]</scope>
    <source>
        <strain evidence="3">ZP60</strain>
    </source>
</reference>
<proteinExistence type="predicted"/>
<evidence type="ECO:0000256" key="1">
    <source>
        <dbReference type="SAM" id="MobiDB-lite"/>
    </source>
</evidence>
<dbReference type="EMBL" id="CP039375">
    <property type="protein sequence ID" value="QCD66053.1"/>
    <property type="molecule type" value="Genomic_DNA"/>
</dbReference>
<sequence length="327" mass="37949">MTELLKKAKNAYHREGPTGIVNGGLDLLLSTSTSAYCKKKSIEQNWYIKRLNEKGLGTPLNRSILTRKKSSNTVFILGSGSSINRISEEEWDVIDNHDSMGLNRWPIHDFSPTYLVFEIPSLNAGQEIRKQYWELLDMKKRDYEETQLILKDVDRFFHTSSVDAVPDWFTTGIMLSPDIELPPLFGDSRERFRTVLRYLDNQNYLTQDGRINQLFKKRGSVSYTLFLATVLGYDRIVLCGVDMVDSKYFWDERRGQLNEEDIPIPEPNMERNPEEVHKTNDASRQGIPLEQIIYDIDEELLRPNGIELYTETKRSALHPKVPHFEVQ</sequence>
<feature type="region of interest" description="Disordered" evidence="1">
    <location>
        <begin position="260"/>
        <end position="282"/>
    </location>
</feature>
<evidence type="ECO:0000313" key="3">
    <source>
        <dbReference type="Proteomes" id="UP000297053"/>
    </source>
</evidence>
<reference evidence="2 3" key="2">
    <citation type="submission" date="2019-04" db="EMBL/GenBank/DDBJ databases">
        <authorList>
            <person name="Yang S."/>
            <person name="Wei W."/>
        </authorList>
    </citation>
    <scope>NUCLEOTIDE SEQUENCE [LARGE SCALE GENOMIC DNA]</scope>
    <source>
        <strain evidence="3">ZP60</strain>
    </source>
</reference>
<dbReference type="GeneID" id="42179375"/>
<accession>A0A4D6KK54</accession>
<protein>
    <recommendedName>
        <fullName evidence="4">DUF115 domain-containing protein</fullName>
    </recommendedName>
</protein>
<dbReference type="RefSeq" id="WP_126967207.1">
    <property type="nucleotide sequence ID" value="NZ_CP039375.1"/>
</dbReference>
<dbReference type="AlphaFoldDB" id="A0A4D6KK54"/>
<name>A0A4D6KK54_9EURY</name>
<feature type="compositionally biased region" description="Basic and acidic residues" evidence="1">
    <location>
        <begin position="268"/>
        <end position="281"/>
    </location>
</feature>
<evidence type="ECO:0008006" key="4">
    <source>
        <dbReference type="Google" id="ProtNLM"/>
    </source>
</evidence>
<evidence type="ECO:0000313" key="2">
    <source>
        <dbReference type="EMBL" id="QCD66053.1"/>
    </source>
</evidence>
<dbReference type="Proteomes" id="UP000297053">
    <property type="component" value="Chromosome"/>
</dbReference>
<dbReference type="Gene3D" id="3.90.1480.10">
    <property type="entry name" value="Alpha-2,3-sialyltransferase"/>
    <property type="match status" value="1"/>
</dbReference>
<dbReference type="KEGG" id="halz:E5139_10525"/>